<comment type="subunit">
    <text evidence="4 11">Tetramer of two alpha and two beta chains.</text>
</comment>
<dbReference type="Proteomes" id="UP000608071">
    <property type="component" value="Unassembled WGS sequence"/>
</dbReference>
<dbReference type="InterPro" id="IPR036052">
    <property type="entry name" value="TrpB-like_PALP_sf"/>
</dbReference>
<dbReference type="PROSITE" id="PS00168">
    <property type="entry name" value="TRP_SYNTHASE_BETA"/>
    <property type="match status" value="1"/>
</dbReference>
<dbReference type="Gene3D" id="3.40.50.1100">
    <property type="match status" value="2"/>
</dbReference>
<keyword evidence="8 11" id="KW-0057">Aromatic amino acid biosynthesis</keyword>
<comment type="pathway">
    <text evidence="2 11">Amino-acid biosynthesis; L-tryptophan biosynthesis; L-tryptophan from chorismate: step 5/5.</text>
</comment>
<dbReference type="GO" id="GO:0004834">
    <property type="term" value="F:tryptophan synthase activity"/>
    <property type="evidence" value="ECO:0007669"/>
    <property type="project" value="UniProtKB-EC"/>
</dbReference>
<comment type="similarity">
    <text evidence="3 11">Belongs to the TrpB family.</text>
</comment>
<reference evidence="13 14" key="1">
    <citation type="submission" date="2020-08" db="EMBL/GenBank/DDBJ databases">
        <title>A Genomic Blueprint of the Chicken Gut Microbiome.</title>
        <authorList>
            <person name="Gilroy R."/>
            <person name="Ravi A."/>
            <person name="Getino M."/>
            <person name="Pursley I."/>
            <person name="Horton D.L."/>
            <person name="Alikhan N.-F."/>
            <person name="Baker D."/>
            <person name="Gharbi K."/>
            <person name="Hall N."/>
            <person name="Watson M."/>
            <person name="Adriaenssens E.M."/>
            <person name="Foster-Nyarko E."/>
            <person name="Jarju S."/>
            <person name="Secka A."/>
            <person name="Antonio M."/>
            <person name="Oren A."/>
            <person name="Chaudhuri R."/>
            <person name="La Ragione R.M."/>
            <person name="Hildebrand F."/>
            <person name="Pallen M.J."/>
        </authorList>
    </citation>
    <scope>NUCLEOTIDE SEQUENCE [LARGE SCALE GENOMIC DNA]</scope>
    <source>
        <strain evidence="13 14">Sa2BVA9</strain>
    </source>
</reference>
<dbReference type="NCBIfam" id="TIGR00263">
    <property type="entry name" value="trpB"/>
    <property type="match status" value="1"/>
</dbReference>
<comment type="catalytic activity">
    <reaction evidence="10 11">
        <text>(1S,2R)-1-C-(indol-3-yl)glycerol 3-phosphate + L-serine = D-glyceraldehyde 3-phosphate + L-tryptophan + H2O</text>
        <dbReference type="Rhea" id="RHEA:10532"/>
        <dbReference type="ChEBI" id="CHEBI:15377"/>
        <dbReference type="ChEBI" id="CHEBI:33384"/>
        <dbReference type="ChEBI" id="CHEBI:57912"/>
        <dbReference type="ChEBI" id="CHEBI:58866"/>
        <dbReference type="ChEBI" id="CHEBI:59776"/>
        <dbReference type="EC" id="4.2.1.20"/>
    </reaction>
</comment>
<dbReference type="PANTHER" id="PTHR48077:SF3">
    <property type="entry name" value="TRYPTOPHAN SYNTHASE"/>
    <property type="match status" value="1"/>
</dbReference>
<keyword evidence="5 11" id="KW-0028">Amino-acid biosynthesis</keyword>
<sequence length="398" mass="43681">MTLVPDVYGRFGPFGGRYVPETLMNALIELEEEFKRFSEDDEFNEELRYLLKQYSGRETPLYYAEHLSHHLGGPKIYLKREDLNHTGAHKINNALAQGLLAKRMGKKKVIAETGAGQHGVATATVAALLGLECKVFMGEEDTKRQQLNVFRMNLLGAEVIPVTSGSRTLKDAGNEALRYWVSNVEDTFYILGSAVGPHPYPLMVRNFQRVIGDETRRQILDSEGRLPDVVVAPVGGGSNAIGMFYPFVEDEEVQLIGCEAAGKGVDTEFHAATMSKGTQGVFQGSMSYLLQDEYGQVQEAHSISAGLDYPGVGPEHSYLKDIKRAQYVPITDQEALDALQLLSRIEGIIPALESAHAVAEVVKLAPTMKKDQIIIICLSGRGDKDVESIMKYTGGGLA</sequence>
<dbReference type="InterPro" id="IPR001926">
    <property type="entry name" value="TrpB-like_PALP"/>
</dbReference>
<evidence type="ECO:0000256" key="9">
    <source>
        <dbReference type="ARBA" id="ARBA00023239"/>
    </source>
</evidence>
<accession>A0ABR8SX13</accession>
<dbReference type="SUPFAM" id="SSF53686">
    <property type="entry name" value="Tryptophan synthase beta subunit-like PLP-dependent enzymes"/>
    <property type="match status" value="1"/>
</dbReference>
<dbReference type="InterPro" id="IPR023026">
    <property type="entry name" value="Trp_synth_beta/beta-like"/>
</dbReference>
<evidence type="ECO:0000256" key="2">
    <source>
        <dbReference type="ARBA" id="ARBA00004733"/>
    </source>
</evidence>
<keyword evidence="6 11" id="KW-0822">Tryptophan biosynthesis</keyword>
<dbReference type="HAMAP" id="MF_00133">
    <property type="entry name" value="Trp_synth_beta"/>
    <property type="match status" value="1"/>
</dbReference>
<evidence type="ECO:0000256" key="5">
    <source>
        <dbReference type="ARBA" id="ARBA00022605"/>
    </source>
</evidence>
<evidence type="ECO:0000256" key="3">
    <source>
        <dbReference type="ARBA" id="ARBA00009982"/>
    </source>
</evidence>
<evidence type="ECO:0000256" key="11">
    <source>
        <dbReference type="HAMAP-Rule" id="MF_00133"/>
    </source>
</evidence>
<evidence type="ECO:0000256" key="6">
    <source>
        <dbReference type="ARBA" id="ARBA00022822"/>
    </source>
</evidence>
<keyword evidence="9 11" id="KW-0456">Lyase</keyword>
<protein>
    <recommendedName>
        <fullName evidence="11">Tryptophan synthase beta chain</fullName>
        <ecNumber evidence="11">4.2.1.20</ecNumber>
    </recommendedName>
</protein>
<comment type="caution">
    <text evidence="13">The sequence shown here is derived from an EMBL/GenBank/DDBJ whole genome shotgun (WGS) entry which is preliminary data.</text>
</comment>
<evidence type="ECO:0000259" key="12">
    <source>
        <dbReference type="Pfam" id="PF00291"/>
    </source>
</evidence>
<evidence type="ECO:0000313" key="14">
    <source>
        <dbReference type="Proteomes" id="UP000608071"/>
    </source>
</evidence>
<feature type="modified residue" description="N6-(pyridoxal phosphate)lysine" evidence="11">
    <location>
        <position position="90"/>
    </location>
</feature>
<dbReference type="CDD" id="cd06446">
    <property type="entry name" value="Trp-synth_B"/>
    <property type="match status" value="1"/>
</dbReference>
<evidence type="ECO:0000256" key="4">
    <source>
        <dbReference type="ARBA" id="ARBA00011270"/>
    </source>
</evidence>
<dbReference type="InterPro" id="IPR006653">
    <property type="entry name" value="Trp_synth_b_CS"/>
</dbReference>
<dbReference type="RefSeq" id="WP_191799255.1">
    <property type="nucleotide sequence ID" value="NZ_JACSQL010000002.1"/>
</dbReference>
<keyword evidence="7 11" id="KW-0663">Pyridoxal phosphate</keyword>
<gene>
    <name evidence="11 13" type="primary">trpB</name>
    <name evidence="13" type="ORF">H9647_08240</name>
</gene>
<comment type="function">
    <text evidence="11">The beta subunit is responsible for the synthesis of L-tryptophan from indole and L-serine.</text>
</comment>
<organism evidence="13 14">
    <name type="scientific">Paenibacillus gallinarum</name>
    <dbReference type="NCBI Taxonomy" id="2762232"/>
    <lineage>
        <taxon>Bacteria</taxon>
        <taxon>Bacillati</taxon>
        <taxon>Bacillota</taxon>
        <taxon>Bacilli</taxon>
        <taxon>Bacillales</taxon>
        <taxon>Paenibacillaceae</taxon>
        <taxon>Paenibacillus</taxon>
    </lineage>
</organism>
<dbReference type="EC" id="4.2.1.20" evidence="11"/>
<dbReference type="PIRSF" id="PIRSF001413">
    <property type="entry name" value="Trp_syn_beta"/>
    <property type="match status" value="1"/>
</dbReference>
<keyword evidence="14" id="KW-1185">Reference proteome</keyword>
<dbReference type="InterPro" id="IPR006654">
    <property type="entry name" value="Trp_synth_beta"/>
</dbReference>
<evidence type="ECO:0000313" key="13">
    <source>
        <dbReference type="EMBL" id="MBD7968051.1"/>
    </source>
</evidence>
<proteinExistence type="inferred from homology"/>
<evidence type="ECO:0000256" key="7">
    <source>
        <dbReference type="ARBA" id="ARBA00022898"/>
    </source>
</evidence>
<feature type="domain" description="Tryptophan synthase beta chain-like PALP" evidence="12">
    <location>
        <begin position="56"/>
        <end position="380"/>
    </location>
</feature>
<dbReference type="Pfam" id="PF00291">
    <property type="entry name" value="PALP"/>
    <property type="match status" value="1"/>
</dbReference>
<name>A0ABR8SX13_9BACL</name>
<dbReference type="EMBL" id="JACSQL010000002">
    <property type="protein sequence ID" value="MBD7968051.1"/>
    <property type="molecule type" value="Genomic_DNA"/>
</dbReference>
<evidence type="ECO:0000256" key="10">
    <source>
        <dbReference type="ARBA" id="ARBA00049047"/>
    </source>
</evidence>
<dbReference type="PANTHER" id="PTHR48077">
    <property type="entry name" value="TRYPTOPHAN SYNTHASE-RELATED"/>
    <property type="match status" value="1"/>
</dbReference>
<evidence type="ECO:0000256" key="1">
    <source>
        <dbReference type="ARBA" id="ARBA00001933"/>
    </source>
</evidence>
<comment type="cofactor">
    <cofactor evidence="1 11">
        <name>pyridoxal 5'-phosphate</name>
        <dbReference type="ChEBI" id="CHEBI:597326"/>
    </cofactor>
</comment>
<evidence type="ECO:0000256" key="8">
    <source>
        <dbReference type="ARBA" id="ARBA00023141"/>
    </source>
</evidence>